<dbReference type="AlphaFoldDB" id="A0A561VRX7"/>
<evidence type="ECO:0000256" key="1">
    <source>
        <dbReference type="SAM" id="MobiDB-lite"/>
    </source>
</evidence>
<feature type="region of interest" description="Disordered" evidence="1">
    <location>
        <begin position="1"/>
        <end position="27"/>
    </location>
</feature>
<evidence type="ECO:0000313" key="3">
    <source>
        <dbReference type="Proteomes" id="UP000320239"/>
    </source>
</evidence>
<keyword evidence="3" id="KW-1185">Reference proteome</keyword>
<feature type="region of interest" description="Disordered" evidence="1">
    <location>
        <begin position="43"/>
        <end position="87"/>
    </location>
</feature>
<proteinExistence type="predicted"/>
<organism evidence="2 3">
    <name type="scientific">Actinoplanes teichomyceticus</name>
    <dbReference type="NCBI Taxonomy" id="1867"/>
    <lineage>
        <taxon>Bacteria</taxon>
        <taxon>Bacillati</taxon>
        <taxon>Actinomycetota</taxon>
        <taxon>Actinomycetes</taxon>
        <taxon>Micromonosporales</taxon>
        <taxon>Micromonosporaceae</taxon>
        <taxon>Actinoplanes</taxon>
    </lineage>
</organism>
<reference evidence="2 3" key="1">
    <citation type="submission" date="2019-06" db="EMBL/GenBank/DDBJ databases">
        <title>Sequencing the genomes of 1000 actinobacteria strains.</title>
        <authorList>
            <person name="Klenk H.-P."/>
        </authorList>
    </citation>
    <scope>NUCLEOTIDE SEQUENCE [LARGE SCALE GENOMIC DNA]</scope>
    <source>
        <strain evidence="2 3">DSM 43866</strain>
    </source>
</reference>
<protein>
    <submittedName>
        <fullName evidence="2">Uncharacterized protein</fullName>
    </submittedName>
</protein>
<sequence>MAGNAGMPATARRRTVDGDEATLTPTIRGPFQLSNLLRDRLRRGRIVNTSARPGRNAQRRTLRRRSAHPAESPPLHRRPRGAALDGA</sequence>
<dbReference type="Proteomes" id="UP000320239">
    <property type="component" value="Unassembled WGS sequence"/>
</dbReference>
<feature type="compositionally biased region" description="Basic residues" evidence="1">
    <location>
        <begin position="57"/>
        <end position="67"/>
    </location>
</feature>
<comment type="caution">
    <text evidence="2">The sequence shown here is derived from an EMBL/GenBank/DDBJ whole genome shotgun (WGS) entry which is preliminary data.</text>
</comment>
<gene>
    <name evidence="2" type="ORF">FHX34_104685</name>
</gene>
<accession>A0A561VRX7</accession>
<evidence type="ECO:0000313" key="2">
    <source>
        <dbReference type="EMBL" id="TWG14385.1"/>
    </source>
</evidence>
<dbReference type="Gene3D" id="3.40.50.720">
    <property type="entry name" value="NAD(P)-binding Rossmann-like Domain"/>
    <property type="match status" value="1"/>
</dbReference>
<dbReference type="EMBL" id="VIWY01000004">
    <property type="protein sequence ID" value="TWG14385.1"/>
    <property type="molecule type" value="Genomic_DNA"/>
</dbReference>
<name>A0A561VRX7_ACTTI</name>